<reference evidence="5 6" key="1">
    <citation type="submission" date="2015-07" db="EMBL/GenBank/DDBJ databases">
        <title>Whole genome sequencing of Bosea vaviloviae isolated from cave pool.</title>
        <authorList>
            <person name="Tan N.E.H."/>
            <person name="Lee Y.P."/>
            <person name="Gan H.M."/>
            <person name="Barton H."/>
            <person name="Savka M.A."/>
        </authorList>
    </citation>
    <scope>NUCLEOTIDE SEQUENCE [LARGE SCALE GENOMIC DNA]</scope>
    <source>
        <strain evidence="5 6">SD260</strain>
    </source>
</reference>
<accession>A0A0N1N3P6</accession>
<dbReference type="InterPro" id="IPR003959">
    <property type="entry name" value="ATPase_AAA_core"/>
</dbReference>
<protein>
    <submittedName>
        <fullName evidence="5">ATPase</fullName>
    </submittedName>
</protein>
<feature type="domain" description="AAA+ ATPase" evidence="4">
    <location>
        <begin position="73"/>
        <end position="227"/>
    </location>
</feature>
<comment type="caution">
    <text evidence="5">The sequence shown here is derived from an EMBL/GenBank/DDBJ whole genome shotgun (WGS) entry which is preliminary data.</text>
</comment>
<dbReference type="EMBL" id="LGSZ01000037">
    <property type="protein sequence ID" value="KPH80814.1"/>
    <property type="molecule type" value="Genomic_DNA"/>
</dbReference>
<dbReference type="AlphaFoldDB" id="A0A0N1N3P6"/>
<proteinExistence type="inferred from homology"/>
<gene>
    <name evidence="5" type="ORF">AE618_11335</name>
</gene>
<dbReference type="GO" id="GO:0016887">
    <property type="term" value="F:ATP hydrolysis activity"/>
    <property type="evidence" value="ECO:0007669"/>
    <property type="project" value="InterPro"/>
</dbReference>
<keyword evidence="3" id="KW-0067">ATP-binding</keyword>
<name>A0A0N1N3P6_9HYPH</name>
<dbReference type="OrthoDB" id="4772339at2"/>
<keyword evidence="6" id="KW-1185">Reference proteome</keyword>
<dbReference type="RefSeq" id="WP_054209174.1">
    <property type="nucleotide sequence ID" value="NZ_LGSZ01000037.1"/>
</dbReference>
<dbReference type="PANTHER" id="PTHR23073">
    <property type="entry name" value="26S PROTEASOME REGULATORY SUBUNIT"/>
    <property type="match status" value="1"/>
</dbReference>
<evidence type="ECO:0000256" key="2">
    <source>
        <dbReference type="ARBA" id="ARBA00022741"/>
    </source>
</evidence>
<evidence type="ECO:0000313" key="6">
    <source>
        <dbReference type="Proteomes" id="UP000037822"/>
    </source>
</evidence>
<keyword evidence="2" id="KW-0547">Nucleotide-binding</keyword>
<dbReference type="SMART" id="SM00382">
    <property type="entry name" value="AAA"/>
    <property type="match status" value="1"/>
</dbReference>
<evidence type="ECO:0000313" key="5">
    <source>
        <dbReference type="EMBL" id="KPH80814.1"/>
    </source>
</evidence>
<evidence type="ECO:0000256" key="1">
    <source>
        <dbReference type="ARBA" id="ARBA00006914"/>
    </source>
</evidence>
<dbReference type="GO" id="GO:0005524">
    <property type="term" value="F:ATP binding"/>
    <property type="evidence" value="ECO:0007669"/>
    <property type="project" value="UniProtKB-KW"/>
</dbReference>
<dbReference type="SUPFAM" id="SSF52540">
    <property type="entry name" value="P-loop containing nucleoside triphosphate hydrolases"/>
    <property type="match status" value="1"/>
</dbReference>
<evidence type="ECO:0000259" key="4">
    <source>
        <dbReference type="SMART" id="SM00382"/>
    </source>
</evidence>
<dbReference type="InterPro" id="IPR050221">
    <property type="entry name" value="26S_Proteasome_ATPase"/>
</dbReference>
<dbReference type="Proteomes" id="UP000037822">
    <property type="component" value="Unassembled WGS sequence"/>
</dbReference>
<dbReference type="PATRIC" id="fig|1526658.3.peg.2576"/>
<dbReference type="InterPro" id="IPR027417">
    <property type="entry name" value="P-loop_NTPase"/>
</dbReference>
<dbReference type="InterPro" id="IPR003593">
    <property type="entry name" value="AAA+_ATPase"/>
</dbReference>
<comment type="similarity">
    <text evidence="1">Belongs to the AAA ATPase family.</text>
</comment>
<organism evidence="5 6">
    <name type="scientific">Bosea vaviloviae</name>
    <dbReference type="NCBI Taxonomy" id="1526658"/>
    <lineage>
        <taxon>Bacteria</taxon>
        <taxon>Pseudomonadati</taxon>
        <taxon>Pseudomonadota</taxon>
        <taxon>Alphaproteobacteria</taxon>
        <taxon>Hyphomicrobiales</taxon>
        <taxon>Boseaceae</taxon>
        <taxon>Bosea</taxon>
    </lineage>
</organism>
<dbReference type="Pfam" id="PF00004">
    <property type="entry name" value="AAA"/>
    <property type="match status" value="1"/>
</dbReference>
<sequence length="318" mass="34316">MSDKPNLDELFERRVTYPDVEPQLRLSRLVGLENQKTRLAKVVGLLVNPAGLAAWAKKHHPGAQMLLDIVLRRPPLVILAGDVGSGKTELAETIGDAVARSEGIDITLLPLSLSTRGQGRVGEMTQLLTAAFEHTVAEATRLKSASGRARGAVILLVDEADALAQSREAAQMHHEDRAGVNAFIRGIDRIANAKLPAAVLMCTNRLSALDPAVRRRAADVLSFARPDTEQRRFVLSSRLETVGFTGCHVDALVELTGPAPGRREYGFTFSDLTQRLLPAIVLDAYPGRAMDGARAVEIARAMAPTPPFKDGEFVGARP</sequence>
<dbReference type="Gene3D" id="3.40.50.300">
    <property type="entry name" value="P-loop containing nucleotide triphosphate hydrolases"/>
    <property type="match status" value="1"/>
</dbReference>
<evidence type="ECO:0000256" key="3">
    <source>
        <dbReference type="ARBA" id="ARBA00022840"/>
    </source>
</evidence>